<dbReference type="EMBL" id="JAUCMV010000003">
    <property type="protein sequence ID" value="KAK0412337.1"/>
    <property type="molecule type" value="Genomic_DNA"/>
</dbReference>
<comment type="subcellular location">
    <subcellularLocation>
        <location evidence="1 9">Nucleus</location>
    </subcellularLocation>
</comment>
<dbReference type="Pfam" id="PF01423">
    <property type="entry name" value="LSM"/>
    <property type="match status" value="1"/>
</dbReference>
<feature type="compositionally biased region" description="Basic and acidic residues" evidence="10">
    <location>
        <begin position="85"/>
        <end position="104"/>
    </location>
</feature>
<accession>A0AA39LWM4</accession>
<evidence type="ECO:0000256" key="1">
    <source>
        <dbReference type="ARBA" id="ARBA00004123"/>
    </source>
</evidence>
<evidence type="ECO:0000256" key="8">
    <source>
        <dbReference type="ARBA" id="ARBA00023274"/>
    </source>
</evidence>
<evidence type="ECO:0000256" key="4">
    <source>
        <dbReference type="ARBA" id="ARBA00022728"/>
    </source>
</evidence>
<keyword evidence="7 9" id="KW-0539">Nucleus</keyword>
<comment type="similarity">
    <text evidence="2 9">Belongs to the snRNP Sm proteins family.</text>
</comment>
<comment type="caution">
    <text evidence="12">The sequence shown here is derived from an EMBL/GenBank/DDBJ whole genome shotgun (WGS) entry which is preliminary data.</text>
</comment>
<dbReference type="Proteomes" id="UP001175271">
    <property type="component" value="Unassembled WGS sequence"/>
</dbReference>
<evidence type="ECO:0000256" key="7">
    <source>
        <dbReference type="ARBA" id="ARBA00023242"/>
    </source>
</evidence>
<keyword evidence="13" id="KW-1185">Reference proteome</keyword>
<feature type="region of interest" description="Disordered" evidence="10">
    <location>
        <begin position="85"/>
        <end position="160"/>
    </location>
</feature>
<keyword evidence="4 9" id="KW-0747">Spliceosome</keyword>
<feature type="compositionally biased region" description="Low complexity" evidence="10">
    <location>
        <begin position="120"/>
        <end position="131"/>
    </location>
</feature>
<proteinExistence type="inferred from homology"/>
<dbReference type="InterPro" id="IPR047575">
    <property type="entry name" value="Sm"/>
</dbReference>
<evidence type="ECO:0000256" key="6">
    <source>
        <dbReference type="ARBA" id="ARBA00023187"/>
    </source>
</evidence>
<feature type="compositionally biased region" description="Polar residues" evidence="10">
    <location>
        <begin position="132"/>
        <end position="145"/>
    </location>
</feature>
<dbReference type="InterPro" id="IPR027141">
    <property type="entry name" value="LSm4/Sm_D1/D3"/>
</dbReference>
<name>A0AA39LWM4_9BILA</name>
<dbReference type="AlphaFoldDB" id="A0AA39LWM4"/>
<evidence type="ECO:0000313" key="13">
    <source>
        <dbReference type="Proteomes" id="UP001175271"/>
    </source>
</evidence>
<dbReference type="PROSITE" id="PS52002">
    <property type="entry name" value="SM"/>
    <property type="match status" value="1"/>
</dbReference>
<dbReference type="GO" id="GO:0000398">
    <property type="term" value="P:mRNA splicing, via spliceosome"/>
    <property type="evidence" value="ECO:0007669"/>
    <property type="project" value="InterPro"/>
</dbReference>
<dbReference type="GO" id="GO:0005737">
    <property type="term" value="C:cytoplasm"/>
    <property type="evidence" value="ECO:0007669"/>
    <property type="project" value="UniProtKB-ARBA"/>
</dbReference>
<dbReference type="GO" id="GO:0005681">
    <property type="term" value="C:spliceosomal complex"/>
    <property type="evidence" value="ECO:0007669"/>
    <property type="project" value="UniProtKB-UniRule"/>
</dbReference>
<keyword evidence="6 9" id="KW-0508">mRNA splicing</keyword>
<protein>
    <recommendedName>
        <fullName evidence="9">U6 snRNA-associated Sm-like protein LSm4</fullName>
    </recommendedName>
</protein>
<keyword evidence="8 9" id="KW-0687">Ribonucleoprotein</keyword>
<dbReference type="InterPro" id="IPR001163">
    <property type="entry name" value="Sm_dom_euk/arc"/>
</dbReference>
<evidence type="ECO:0000256" key="5">
    <source>
        <dbReference type="ARBA" id="ARBA00022884"/>
    </source>
</evidence>
<dbReference type="SUPFAM" id="SSF50182">
    <property type="entry name" value="Sm-like ribonucleoproteins"/>
    <property type="match status" value="1"/>
</dbReference>
<dbReference type="GO" id="GO:0000956">
    <property type="term" value="P:nuclear-transcribed mRNA catabolic process"/>
    <property type="evidence" value="ECO:0007669"/>
    <property type="project" value="UniProtKB-UniRule"/>
</dbReference>
<dbReference type="InterPro" id="IPR034101">
    <property type="entry name" value="Lsm4"/>
</dbReference>
<organism evidence="12 13">
    <name type="scientific">Steinernema hermaphroditum</name>
    <dbReference type="NCBI Taxonomy" id="289476"/>
    <lineage>
        <taxon>Eukaryota</taxon>
        <taxon>Metazoa</taxon>
        <taxon>Ecdysozoa</taxon>
        <taxon>Nematoda</taxon>
        <taxon>Chromadorea</taxon>
        <taxon>Rhabditida</taxon>
        <taxon>Tylenchina</taxon>
        <taxon>Panagrolaimomorpha</taxon>
        <taxon>Strongyloidoidea</taxon>
        <taxon>Steinernematidae</taxon>
        <taxon>Steinernema</taxon>
    </lineage>
</organism>
<keyword evidence="3 9" id="KW-0507">mRNA processing</keyword>
<evidence type="ECO:0000313" key="12">
    <source>
        <dbReference type="EMBL" id="KAK0412337.1"/>
    </source>
</evidence>
<dbReference type="PANTHER" id="PTHR23338">
    <property type="entry name" value="SMALL NUCLEAR RIBONUCLEOPROTEIN SM"/>
    <property type="match status" value="1"/>
</dbReference>
<evidence type="ECO:0000256" key="10">
    <source>
        <dbReference type="SAM" id="MobiDB-lite"/>
    </source>
</evidence>
<evidence type="ECO:0000256" key="9">
    <source>
        <dbReference type="RuleBase" id="RU365049"/>
    </source>
</evidence>
<dbReference type="InterPro" id="IPR010920">
    <property type="entry name" value="LSM_dom_sf"/>
</dbReference>
<evidence type="ECO:0000256" key="2">
    <source>
        <dbReference type="ARBA" id="ARBA00006850"/>
    </source>
</evidence>
<gene>
    <name evidence="9" type="primary">LSM4</name>
    <name evidence="12" type="ORF">QR680_006153</name>
</gene>
<evidence type="ECO:0000259" key="11">
    <source>
        <dbReference type="PROSITE" id="PS52002"/>
    </source>
</evidence>
<feature type="domain" description="Sm" evidence="11">
    <location>
        <begin position="4"/>
        <end position="77"/>
    </location>
</feature>
<comment type="function">
    <text evidence="9">Binds specifically to the 3'-terminal U-tract of U6 snRNA.</text>
</comment>
<dbReference type="CDD" id="cd01723">
    <property type="entry name" value="LSm4"/>
    <property type="match status" value="1"/>
</dbReference>
<dbReference type="GO" id="GO:0003723">
    <property type="term" value="F:RNA binding"/>
    <property type="evidence" value="ECO:0007669"/>
    <property type="project" value="UniProtKB-KW"/>
</dbReference>
<keyword evidence="5 9" id="KW-0694">RNA-binding</keyword>
<dbReference type="SMART" id="SM00651">
    <property type="entry name" value="Sm"/>
    <property type="match status" value="1"/>
</dbReference>
<sequence length="247" mass="28568">MVLLPLTVLRSSQNRPVMVEVKSGDSYNGHLDSCDGFMNLHLRNVIRTSSSGSEFTKLSEIYIRGVSIKFMRFEDEVLENVKDETKQLRRQQRENRNFKRKYNERQSGSKPSGSEAMAQTSPSSETSLSTTADSKISDQSYTSTRRIVPRQKELHPRALKSSPAHLEKQKVYFRNDLFRRKNVALGKVSQLQINPNDVMMVAWQEERNAVSQLMAIGAPVFEIDKFISTFNWWEYRTMLRAMFRKSS</sequence>
<reference evidence="12" key="1">
    <citation type="submission" date="2023-06" db="EMBL/GenBank/DDBJ databases">
        <title>Genomic analysis of the entomopathogenic nematode Steinernema hermaphroditum.</title>
        <authorList>
            <person name="Schwarz E.M."/>
            <person name="Heppert J.K."/>
            <person name="Baniya A."/>
            <person name="Schwartz H.T."/>
            <person name="Tan C.-H."/>
            <person name="Antoshechkin I."/>
            <person name="Sternberg P.W."/>
            <person name="Goodrich-Blair H."/>
            <person name="Dillman A.R."/>
        </authorList>
    </citation>
    <scope>NUCLEOTIDE SEQUENCE</scope>
    <source>
        <strain evidence="12">PS9179</strain>
        <tissue evidence="12">Whole animal</tissue>
    </source>
</reference>
<dbReference type="Gene3D" id="2.30.30.100">
    <property type="match status" value="1"/>
</dbReference>
<evidence type="ECO:0000256" key="3">
    <source>
        <dbReference type="ARBA" id="ARBA00022664"/>
    </source>
</evidence>
<comment type="subunit">
    <text evidence="9">LSm subunits form a heteromer with a doughnut shape.</text>
</comment>